<accession>A0ABU7BZN4</accession>
<dbReference type="Proteomes" id="UP001345963">
    <property type="component" value="Unassembled WGS sequence"/>
</dbReference>
<dbReference type="EMBL" id="JAHUTI010072033">
    <property type="protein sequence ID" value="MED6255814.1"/>
    <property type="molecule type" value="Genomic_DNA"/>
</dbReference>
<proteinExistence type="predicted"/>
<sequence length="139" mass="15475">MACNHRAVSVMPSGCVQVGVCMQCCILSHSLSTECDWQVQFHRCLPRGLTWRVFKELEPRGRHQTGTSFKVDFPPTLASPMVRCSVSTLLDLTESTSEKDVGLSVSLPLLEPASWKLRTILPSTAYLHVHPPLHAENTF</sequence>
<reference evidence="1 2" key="1">
    <citation type="submission" date="2021-07" db="EMBL/GenBank/DDBJ databases">
        <authorList>
            <person name="Palmer J.M."/>
        </authorList>
    </citation>
    <scope>NUCLEOTIDE SEQUENCE [LARGE SCALE GENOMIC DNA]</scope>
    <source>
        <strain evidence="1 2">AT_MEX2019</strain>
        <tissue evidence="1">Muscle</tissue>
    </source>
</reference>
<evidence type="ECO:0000313" key="1">
    <source>
        <dbReference type="EMBL" id="MED6255814.1"/>
    </source>
</evidence>
<organism evidence="1 2">
    <name type="scientific">Ataeniobius toweri</name>
    <dbReference type="NCBI Taxonomy" id="208326"/>
    <lineage>
        <taxon>Eukaryota</taxon>
        <taxon>Metazoa</taxon>
        <taxon>Chordata</taxon>
        <taxon>Craniata</taxon>
        <taxon>Vertebrata</taxon>
        <taxon>Euteleostomi</taxon>
        <taxon>Actinopterygii</taxon>
        <taxon>Neopterygii</taxon>
        <taxon>Teleostei</taxon>
        <taxon>Neoteleostei</taxon>
        <taxon>Acanthomorphata</taxon>
        <taxon>Ovalentaria</taxon>
        <taxon>Atherinomorphae</taxon>
        <taxon>Cyprinodontiformes</taxon>
        <taxon>Goodeidae</taxon>
        <taxon>Ataeniobius</taxon>
    </lineage>
</organism>
<gene>
    <name evidence="1" type="ORF">ATANTOWER_015397</name>
</gene>
<keyword evidence="2" id="KW-1185">Reference proteome</keyword>
<evidence type="ECO:0000313" key="2">
    <source>
        <dbReference type="Proteomes" id="UP001345963"/>
    </source>
</evidence>
<name>A0ABU7BZN4_9TELE</name>
<protein>
    <submittedName>
        <fullName evidence="1">Uncharacterized protein</fullName>
    </submittedName>
</protein>
<comment type="caution">
    <text evidence="1">The sequence shown here is derived from an EMBL/GenBank/DDBJ whole genome shotgun (WGS) entry which is preliminary data.</text>
</comment>